<feature type="transmembrane region" description="Helical" evidence="1">
    <location>
        <begin position="90"/>
        <end position="115"/>
    </location>
</feature>
<dbReference type="EMBL" id="VLPK01000002">
    <property type="protein sequence ID" value="TSJ40555.1"/>
    <property type="molecule type" value="Genomic_DNA"/>
</dbReference>
<dbReference type="RefSeq" id="WP_144248593.1">
    <property type="nucleotide sequence ID" value="NZ_VLPK01000002.1"/>
</dbReference>
<evidence type="ECO:0000313" key="2">
    <source>
        <dbReference type="EMBL" id="TSJ40555.1"/>
    </source>
</evidence>
<dbReference type="AlphaFoldDB" id="A0A556ML30"/>
<dbReference type="OrthoDB" id="1121797at2"/>
<accession>A0A556ML30</accession>
<protein>
    <submittedName>
        <fullName evidence="2">Uncharacterized protein</fullName>
    </submittedName>
</protein>
<evidence type="ECO:0000256" key="1">
    <source>
        <dbReference type="SAM" id="Phobius"/>
    </source>
</evidence>
<keyword evidence="3" id="KW-1185">Reference proteome</keyword>
<dbReference type="Proteomes" id="UP000318733">
    <property type="component" value="Unassembled WGS sequence"/>
</dbReference>
<comment type="caution">
    <text evidence="2">The sequence shown here is derived from an EMBL/GenBank/DDBJ whole genome shotgun (WGS) entry which is preliminary data.</text>
</comment>
<reference evidence="2 3" key="1">
    <citation type="submission" date="2019-07" db="EMBL/GenBank/DDBJ databases">
        <authorList>
            <person name="Huq M.A."/>
        </authorList>
    </citation>
    <scope>NUCLEOTIDE SEQUENCE [LARGE SCALE GENOMIC DNA]</scope>
    <source>
        <strain evidence="2 3">MAH-19</strain>
    </source>
</reference>
<keyword evidence="1" id="KW-0812">Transmembrane</keyword>
<sequence>MRNSDKSEPFVLITKPQELVLTGTALQNLQQTGRWARFLGITGFISSAILFLFGIFFVSIVNIIYKHPTTYYRMLDLYGVHGYRFRRPPFIYSGFMIFLYTGVSIFTFFISFYIYQFGNDVKIAIANNSVPQLSLVFSKLKIFFKRTGFIVICFIIASVIVAIYLGVNIYIIRSSPDFAKPGLQ</sequence>
<name>A0A556ML30_9SPHI</name>
<evidence type="ECO:0000313" key="3">
    <source>
        <dbReference type="Proteomes" id="UP000318733"/>
    </source>
</evidence>
<feature type="transmembrane region" description="Helical" evidence="1">
    <location>
        <begin position="38"/>
        <end position="65"/>
    </location>
</feature>
<gene>
    <name evidence="2" type="ORF">FO440_12440</name>
</gene>
<keyword evidence="1" id="KW-1133">Transmembrane helix</keyword>
<proteinExistence type="predicted"/>
<organism evidence="2 3">
    <name type="scientific">Mucilaginibacter corticis</name>
    <dbReference type="NCBI Taxonomy" id="2597670"/>
    <lineage>
        <taxon>Bacteria</taxon>
        <taxon>Pseudomonadati</taxon>
        <taxon>Bacteroidota</taxon>
        <taxon>Sphingobacteriia</taxon>
        <taxon>Sphingobacteriales</taxon>
        <taxon>Sphingobacteriaceae</taxon>
        <taxon>Mucilaginibacter</taxon>
    </lineage>
</organism>
<feature type="transmembrane region" description="Helical" evidence="1">
    <location>
        <begin position="149"/>
        <end position="172"/>
    </location>
</feature>
<keyword evidence="1" id="KW-0472">Membrane</keyword>